<protein>
    <submittedName>
        <fullName evidence="1">Uncharacterized protein</fullName>
    </submittedName>
</protein>
<dbReference type="Proteomes" id="UP001177021">
    <property type="component" value="Unassembled WGS sequence"/>
</dbReference>
<accession>A0ACB0JMU4</accession>
<comment type="caution">
    <text evidence="1">The sequence shown here is derived from an EMBL/GenBank/DDBJ whole genome shotgun (WGS) entry which is preliminary data.</text>
</comment>
<dbReference type="EMBL" id="CASHSV030000098">
    <property type="protein sequence ID" value="CAJ2645590.1"/>
    <property type="molecule type" value="Genomic_DNA"/>
</dbReference>
<proteinExistence type="predicted"/>
<keyword evidence="2" id="KW-1185">Reference proteome</keyword>
<gene>
    <name evidence="1" type="ORF">MILVUS5_LOCUS14458</name>
</gene>
<organism evidence="1 2">
    <name type="scientific">Trifolium pratense</name>
    <name type="common">Red clover</name>
    <dbReference type="NCBI Taxonomy" id="57577"/>
    <lineage>
        <taxon>Eukaryota</taxon>
        <taxon>Viridiplantae</taxon>
        <taxon>Streptophyta</taxon>
        <taxon>Embryophyta</taxon>
        <taxon>Tracheophyta</taxon>
        <taxon>Spermatophyta</taxon>
        <taxon>Magnoliopsida</taxon>
        <taxon>eudicotyledons</taxon>
        <taxon>Gunneridae</taxon>
        <taxon>Pentapetalae</taxon>
        <taxon>rosids</taxon>
        <taxon>fabids</taxon>
        <taxon>Fabales</taxon>
        <taxon>Fabaceae</taxon>
        <taxon>Papilionoideae</taxon>
        <taxon>50 kb inversion clade</taxon>
        <taxon>NPAAA clade</taxon>
        <taxon>Hologalegina</taxon>
        <taxon>IRL clade</taxon>
        <taxon>Trifolieae</taxon>
        <taxon>Trifolium</taxon>
    </lineage>
</organism>
<evidence type="ECO:0000313" key="1">
    <source>
        <dbReference type="EMBL" id="CAJ2645590.1"/>
    </source>
</evidence>
<evidence type="ECO:0000313" key="2">
    <source>
        <dbReference type="Proteomes" id="UP001177021"/>
    </source>
</evidence>
<name>A0ACB0JMU4_TRIPR</name>
<reference evidence="1" key="1">
    <citation type="submission" date="2023-10" db="EMBL/GenBank/DDBJ databases">
        <authorList>
            <person name="Rodriguez Cubillos JULIANA M."/>
            <person name="De Vega J."/>
        </authorList>
    </citation>
    <scope>NUCLEOTIDE SEQUENCE</scope>
</reference>
<sequence>MLLSDEDLSSSYESEAEDIINLVEFSESSEEESEECLGIDFCNCNNCIKSINVLTNHQANTLIGILDKMEESESKQAFMRQIKDIIDDNEIEKKELHKVEFKDVMELFKKPPQNPITLRDLQEEIKILKKEIQSLKTRDDELEVKLLELQGTMIIQEQNRENMSKAPADPRDNYGPPKKITDTTLALSSSRSSEKTLTLGSPSYMNKVMASPQPISRIRPPSGIRPALVTPLQFTARLPSPSSTNTRPAKLAYYSPPETTPKASFITKNQIVPIIPLENHYCPPNSSLAQIVSKHKALLGFCAVFGITWITSWTLSTEPLWEDAPPLQLVKRYSVKWWSKFNPLLLSTERLNAWFKANPNLCKATKLSPSSDFNDFSSLHPKLLESLKKITDPQEFLEKVKDAMSVLSDTESTSITSAAENEDDCYGIQDL</sequence>